<organism evidence="1 2">
    <name type="scientific">[Bacillus] enclensis</name>
    <dbReference type="NCBI Taxonomy" id="1402860"/>
    <lineage>
        <taxon>Bacteria</taxon>
        <taxon>Bacillati</taxon>
        <taxon>Bacillota</taxon>
        <taxon>Bacilli</taxon>
        <taxon>Bacillales</taxon>
        <taxon>Bacillaceae</taxon>
        <taxon>Rossellomorea</taxon>
    </lineage>
</organism>
<dbReference type="AlphaFoldDB" id="A0A0V8HHH3"/>
<dbReference type="Proteomes" id="UP000181997">
    <property type="component" value="Unassembled WGS sequence"/>
</dbReference>
<reference evidence="2" key="1">
    <citation type="submission" date="2016-08" db="EMBL/GenBank/DDBJ databases">
        <authorList>
            <person name="Varghese N."/>
            <person name="Submissions Spin"/>
        </authorList>
    </citation>
    <scope>NUCLEOTIDE SEQUENCE [LARGE SCALE GENOMIC DNA]</scope>
    <source>
        <strain evidence="2">SGD-1123</strain>
    </source>
</reference>
<evidence type="ECO:0000313" key="1">
    <source>
        <dbReference type="EMBL" id="SCC17403.1"/>
    </source>
</evidence>
<sequence length="198" mass="21826">MNPFKLAFILLIMSTLLLAGCRIEWDAAPAVKTKQNTGKLVKLDGKVNLKSNELIIDGTSNLPKNSVIYANIKEYGDLSSKYGTIIRWQAEASAEITAEGTGKVDKDGNYSITLPRKDPSKRYLLEVLFNPALQPLKIQEIYGINGENMKLITGMTKVDNVTVVSRVVPIVSITDPNGNDIAWGLCETMFQTKPKPIK</sequence>
<evidence type="ECO:0008006" key="3">
    <source>
        <dbReference type="Google" id="ProtNLM"/>
    </source>
</evidence>
<dbReference type="OrthoDB" id="2835473at2"/>
<evidence type="ECO:0000313" key="2">
    <source>
        <dbReference type="Proteomes" id="UP000181997"/>
    </source>
</evidence>
<name>A0A0V8HHH3_9BACI</name>
<protein>
    <recommendedName>
        <fullName evidence="3">Lipoprotein</fullName>
    </recommendedName>
</protein>
<dbReference type="RefSeq" id="WP_058298968.1">
    <property type="nucleotide sequence ID" value="NZ_FMAU01000003.1"/>
</dbReference>
<keyword evidence="2" id="KW-1185">Reference proteome</keyword>
<accession>A0A0V8HHH3</accession>
<gene>
    <name evidence="1" type="ORF">GA0061094_2893</name>
</gene>
<dbReference type="PROSITE" id="PS51257">
    <property type="entry name" value="PROKAR_LIPOPROTEIN"/>
    <property type="match status" value="1"/>
</dbReference>
<dbReference type="EMBL" id="FMAU01000003">
    <property type="protein sequence ID" value="SCC17403.1"/>
    <property type="molecule type" value="Genomic_DNA"/>
</dbReference>
<proteinExistence type="predicted"/>